<reference evidence="5" key="1">
    <citation type="submission" date="2020-09" db="EMBL/GenBank/DDBJ databases">
        <title>Genome-Enabled Discovery of Anthraquinone Biosynthesis in Senna tora.</title>
        <authorList>
            <person name="Kang S.-H."/>
            <person name="Pandey R.P."/>
            <person name="Lee C.-M."/>
            <person name="Sim J.-S."/>
            <person name="Jeong J.-T."/>
            <person name="Choi B.-S."/>
            <person name="Jung M."/>
            <person name="Ginzburg D."/>
            <person name="Zhao K."/>
            <person name="Won S.Y."/>
            <person name="Oh T.-J."/>
            <person name="Yu Y."/>
            <person name="Kim N.-H."/>
            <person name="Lee O.R."/>
            <person name="Lee T.-H."/>
            <person name="Bashyal P."/>
            <person name="Kim T.-S."/>
            <person name="Lee W.-H."/>
            <person name="Kawkins C."/>
            <person name="Kim C.-K."/>
            <person name="Kim J.S."/>
            <person name="Ahn B.O."/>
            <person name="Rhee S.Y."/>
            <person name="Sohng J.K."/>
        </authorList>
    </citation>
    <scope>NUCLEOTIDE SEQUENCE</scope>
    <source>
        <tissue evidence="5">Leaf</tissue>
    </source>
</reference>
<evidence type="ECO:0000313" key="5">
    <source>
        <dbReference type="EMBL" id="KAF7803761.1"/>
    </source>
</evidence>
<keyword evidence="3" id="KW-0677">Repeat</keyword>
<keyword evidence="2" id="KW-0433">Leucine-rich repeat</keyword>
<dbReference type="Proteomes" id="UP000634136">
    <property type="component" value="Unassembled WGS sequence"/>
</dbReference>
<dbReference type="Gene3D" id="3.80.10.10">
    <property type="entry name" value="Ribonuclease Inhibitor"/>
    <property type="match status" value="1"/>
</dbReference>
<comment type="similarity">
    <text evidence="1">Belongs to the RLP family.</text>
</comment>
<feature type="transmembrane region" description="Helical" evidence="4">
    <location>
        <begin position="83"/>
        <end position="104"/>
    </location>
</feature>
<evidence type="ECO:0000256" key="3">
    <source>
        <dbReference type="ARBA" id="ARBA00022737"/>
    </source>
</evidence>
<gene>
    <name evidence="5" type="ORF">G2W53_042872</name>
</gene>
<dbReference type="InterPro" id="IPR051502">
    <property type="entry name" value="RLP_Defense_Trigger"/>
</dbReference>
<organism evidence="5 6">
    <name type="scientific">Senna tora</name>
    <dbReference type="NCBI Taxonomy" id="362788"/>
    <lineage>
        <taxon>Eukaryota</taxon>
        <taxon>Viridiplantae</taxon>
        <taxon>Streptophyta</taxon>
        <taxon>Embryophyta</taxon>
        <taxon>Tracheophyta</taxon>
        <taxon>Spermatophyta</taxon>
        <taxon>Magnoliopsida</taxon>
        <taxon>eudicotyledons</taxon>
        <taxon>Gunneridae</taxon>
        <taxon>Pentapetalae</taxon>
        <taxon>rosids</taxon>
        <taxon>fabids</taxon>
        <taxon>Fabales</taxon>
        <taxon>Fabaceae</taxon>
        <taxon>Caesalpinioideae</taxon>
        <taxon>Cassia clade</taxon>
        <taxon>Senna</taxon>
    </lineage>
</organism>
<dbReference type="OrthoDB" id="1112630at2759"/>
<dbReference type="PANTHER" id="PTHR48062">
    <property type="entry name" value="RECEPTOR-LIKE PROTEIN 14"/>
    <property type="match status" value="1"/>
</dbReference>
<sequence length="133" mass="15597">MKGHIPLQLQDLNYLSNFNVCFNNLSGWAPNQNQFANFDESSYKGNPYLSWSNSNRRNTTPSTPQSPIHSTEESEWAIDLTTFYWSFGASYVMVLLTVVTILWINPQWRRSWFHFINICLQKSLGRLFEDAFF</sequence>
<evidence type="ECO:0000256" key="1">
    <source>
        <dbReference type="ARBA" id="ARBA00009592"/>
    </source>
</evidence>
<evidence type="ECO:0000313" key="6">
    <source>
        <dbReference type="Proteomes" id="UP000634136"/>
    </source>
</evidence>
<name>A0A834SHP9_9FABA</name>
<keyword evidence="4" id="KW-1133">Transmembrane helix</keyword>
<keyword evidence="5" id="KW-0675">Receptor</keyword>
<keyword evidence="4" id="KW-0812">Transmembrane</keyword>
<proteinExistence type="inferred from homology"/>
<keyword evidence="6" id="KW-1185">Reference proteome</keyword>
<dbReference type="AlphaFoldDB" id="A0A834SHP9"/>
<dbReference type="PANTHER" id="PTHR48062:SF67">
    <property type="entry name" value="LEUCINE-RICH REPEAT-CONTAINING N-TERMINAL PLANT-TYPE DOMAIN-CONTAINING PROTEIN"/>
    <property type="match status" value="1"/>
</dbReference>
<accession>A0A834SHP9</accession>
<keyword evidence="4" id="KW-0472">Membrane</keyword>
<dbReference type="InterPro" id="IPR032675">
    <property type="entry name" value="LRR_dom_sf"/>
</dbReference>
<dbReference type="EMBL" id="JAAIUW010000013">
    <property type="protein sequence ID" value="KAF7803761.1"/>
    <property type="molecule type" value="Genomic_DNA"/>
</dbReference>
<evidence type="ECO:0000256" key="2">
    <source>
        <dbReference type="ARBA" id="ARBA00022614"/>
    </source>
</evidence>
<comment type="caution">
    <text evidence="5">The sequence shown here is derived from an EMBL/GenBank/DDBJ whole genome shotgun (WGS) entry which is preliminary data.</text>
</comment>
<evidence type="ECO:0000256" key="4">
    <source>
        <dbReference type="SAM" id="Phobius"/>
    </source>
</evidence>
<protein>
    <submittedName>
        <fullName evidence="5">Receptor-like protein 1</fullName>
    </submittedName>
</protein>